<sequence>MASPASLASYDSDGSEVNRCPRIPPCPSAHFTHINVFPFVVRGFGFQNRISSMQKIGKGEPVDNDEFDTWMKSKQLLKPDDQLDLTEAELGEEIPKLLSTENRHLP</sequence>
<dbReference type="AlphaFoldDB" id="A0A182ST95"/>
<organism evidence="2 3">
    <name type="scientific">Anopheles maculatus</name>
    <dbReference type="NCBI Taxonomy" id="74869"/>
    <lineage>
        <taxon>Eukaryota</taxon>
        <taxon>Metazoa</taxon>
        <taxon>Ecdysozoa</taxon>
        <taxon>Arthropoda</taxon>
        <taxon>Hexapoda</taxon>
        <taxon>Insecta</taxon>
        <taxon>Pterygota</taxon>
        <taxon>Neoptera</taxon>
        <taxon>Endopterygota</taxon>
        <taxon>Diptera</taxon>
        <taxon>Nematocera</taxon>
        <taxon>Culicoidea</taxon>
        <taxon>Culicidae</taxon>
        <taxon>Anophelinae</taxon>
        <taxon>Anopheles</taxon>
        <taxon>Anopheles maculatus group</taxon>
    </lineage>
</organism>
<evidence type="ECO:0000313" key="3">
    <source>
        <dbReference type="Proteomes" id="UP000075901"/>
    </source>
</evidence>
<keyword evidence="3" id="KW-1185">Reference proteome</keyword>
<dbReference type="EnsemblMetazoa" id="AMAM012938-RA">
    <property type="protein sequence ID" value="AMAM012938-PA"/>
    <property type="gene ID" value="AMAM012938"/>
</dbReference>
<protein>
    <submittedName>
        <fullName evidence="2">Uncharacterized protein</fullName>
    </submittedName>
</protein>
<proteinExistence type="predicted"/>
<dbReference type="Proteomes" id="UP000075901">
    <property type="component" value="Unassembled WGS sequence"/>
</dbReference>
<evidence type="ECO:0000256" key="1">
    <source>
        <dbReference type="SAM" id="MobiDB-lite"/>
    </source>
</evidence>
<dbReference type="VEuPathDB" id="VectorBase:AMAM012938"/>
<name>A0A182ST95_9DIPT</name>
<accession>A0A182ST95</accession>
<reference evidence="3" key="1">
    <citation type="submission" date="2013-09" db="EMBL/GenBank/DDBJ databases">
        <title>The Genome Sequence of Anopheles maculatus species B.</title>
        <authorList>
            <consortium name="The Broad Institute Genomics Platform"/>
            <person name="Neafsey D.E."/>
            <person name="Besansky N."/>
            <person name="Howell P."/>
            <person name="Walton C."/>
            <person name="Young S.K."/>
            <person name="Zeng Q."/>
            <person name="Gargeya S."/>
            <person name="Fitzgerald M."/>
            <person name="Haas B."/>
            <person name="Abouelleil A."/>
            <person name="Allen A.W."/>
            <person name="Alvarado L."/>
            <person name="Arachchi H.M."/>
            <person name="Berlin A.M."/>
            <person name="Chapman S.B."/>
            <person name="Gainer-Dewar J."/>
            <person name="Goldberg J."/>
            <person name="Griggs A."/>
            <person name="Gujja S."/>
            <person name="Hansen M."/>
            <person name="Howarth C."/>
            <person name="Imamovic A."/>
            <person name="Ireland A."/>
            <person name="Larimer J."/>
            <person name="McCowan C."/>
            <person name="Murphy C."/>
            <person name="Pearson M."/>
            <person name="Poon T.W."/>
            <person name="Priest M."/>
            <person name="Roberts A."/>
            <person name="Saif S."/>
            <person name="Shea T."/>
            <person name="Sisk P."/>
            <person name="Sykes S."/>
            <person name="Wortman J."/>
            <person name="Nusbaum C."/>
            <person name="Birren B."/>
        </authorList>
    </citation>
    <scope>NUCLEOTIDE SEQUENCE [LARGE SCALE GENOMIC DNA]</scope>
    <source>
        <strain evidence="3">maculatus3</strain>
    </source>
</reference>
<evidence type="ECO:0000313" key="2">
    <source>
        <dbReference type="EnsemblMetazoa" id="AMAM012938-PA"/>
    </source>
</evidence>
<reference evidence="2" key="2">
    <citation type="submission" date="2020-05" db="UniProtKB">
        <authorList>
            <consortium name="EnsemblMetazoa"/>
        </authorList>
    </citation>
    <scope>IDENTIFICATION</scope>
    <source>
        <strain evidence="2">maculatus3</strain>
    </source>
</reference>
<feature type="region of interest" description="Disordered" evidence="1">
    <location>
        <begin position="1"/>
        <end position="22"/>
    </location>
</feature>